<name>A0A2T0T6S7_9PSEU</name>
<dbReference type="Pfam" id="PF21597">
    <property type="entry name" value="TetR_C_43"/>
    <property type="match status" value="1"/>
</dbReference>
<evidence type="ECO:0000313" key="8">
    <source>
        <dbReference type="Proteomes" id="UP000239494"/>
    </source>
</evidence>
<dbReference type="GO" id="GO:0000976">
    <property type="term" value="F:transcription cis-regulatory region binding"/>
    <property type="evidence" value="ECO:0007669"/>
    <property type="project" value="TreeGrafter"/>
</dbReference>
<evidence type="ECO:0000259" key="6">
    <source>
        <dbReference type="PROSITE" id="PS50977"/>
    </source>
</evidence>
<dbReference type="OrthoDB" id="9795011at2"/>
<dbReference type="PROSITE" id="PS50977">
    <property type="entry name" value="HTH_TETR_2"/>
    <property type="match status" value="1"/>
</dbReference>
<accession>A0A2T0T6S7</accession>
<dbReference type="InterPro" id="IPR001647">
    <property type="entry name" value="HTH_TetR"/>
</dbReference>
<dbReference type="Gene3D" id="1.10.357.10">
    <property type="entry name" value="Tetracycline Repressor, domain 2"/>
    <property type="match status" value="1"/>
</dbReference>
<dbReference type="InterPro" id="IPR050109">
    <property type="entry name" value="HTH-type_TetR-like_transc_reg"/>
</dbReference>
<dbReference type="Proteomes" id="UP000239494">
    <property type="component" value="Unassembled WGS sequence"/>
</dbReference>
<evidence type="ECO:0000256" key="5">
    <source>
        <dbReference type="SAM" id="MobiDB-lite"/>
    </source>
</evidence>
<evidence type="ECO:0000256" key="1">
    <source>
        <dbReference type="ARBA" id="ARBA00023015"/>
    </source>
</evidence>
<keyword evidence="1" id="KW-0805">Transcription regulation</keyword>
<dbReference type="InterPro" id="IPR049445">
    <property type="entry name" value="TetR_SbtR-like_C"/>
</dbReference>
<organism evidence="7 8">
    <name type="scientific">Umezawaea tangerina</name>
    <dbReference type="NCBI Taxonomy" id="84725"/>
    <lineage>
        <taxon>Bacteria</taxon>
        <taxon>Bacillati</taxon>
        <taxon>Actinomycetota</taxon>
        <taxon>Actinomycetes</taxon>
        <taxon>Pseudonocardiales</taxon>
        <taxon>Pseudonocardiaceae</taxon>
        <taxon>Umezawaea</taxon>
    </lineage>
</organism>
<dbReference type="AlphaFoldDB" id="A0A2T0T6S7"/>
<gene>
    <name evidence="7" type="ORF">CLV43_105154</name>
</gene>
<keyword evidence="3" id="KW-0804">Transcription</keyword>
<feature type="region of interest" description="Disordered" evidence="5">
    <location>
        <begin position="207"/>
        <end position="258"/>
    </location>
</feature>
<proteinExistence type="predicted"/>
<comment type="caution">
    <text evidence="7">The sequence shown here is derived from an EMBL/GenBank/DDBJ whole genome shotgun (WGS) entry which is preliminary data.</text>
</comment>
<feature type="domain" description="HTH tetR-type" evidence="6">
    <location>
        <begin position="17"/>
        <end position="76"/>
    </location>
</feature>
<dbReference type="PANTHER" id="PTHR30055">
    <property type="entry name" value="HTH-TYPE TRANSCRIPTIONAL REGULATOR RUTR"/>
    <property type="match status" value="1"/>
</dbReference>
<sequence length="258" mass="29107">MLRHVVDPAPPLRRDAERNRRLLLRTAYERMAVEGLDVSYEDIARAAGTGMGTVYRRFPQRQDLLDALFGEHIDTVIGFAEQAWRYEDAWAGLCWFLERQLEVESGSRGLGELLRSRHQATELVRRAHERMTPLVADLIDRAVRAGRLPAGATPADFAAVHVMVGSVMDASRAVDPRLWRRALRIALAGMRHADLSDDPPDEAVIGHLYNDPRDEGTAHDRTARRPDRRSQHQGDLLRDHAHARRLPADHPDLGGHGR</sequence>
<dbReference type="GO" id="GO:0003700">
    <property type="term" value="F:DNA-binding transcription factor activity"/>
    <property type="evidence" value="ECO:0007669"/>
    <property type="project" value="TreeGrafter"/>
</dbReference>
<dbReference type="InterPro" id="IPR009057">
    <property type="entry name" value="Homeodomain-like_sf"/>
</dbReference>
<feature type="DNA-binding region" description="H-T-H motif" evidence="4">
    <location>
        <begin position="39"/>
        <end position="58"/>
    </location>
</feature>
<keyword evidence="2 4" id="KW-0238">DNA-binding</keyword>
<evidence type="ECO:0000256" key="3">
    <source>
        <dbReference type="ARBA" id="ARBA00023163"/>
    </source>
</evidence>
<feature type="compositionally biased region" description="Basic and acidic residues" evidence="5">
    <location>
        <begin position="210"/>
        <end position="258"/>
    </location>
</feature>
<evidence type="ECO:0000256" key="4">
    <source>
        <dbReference type="PROSITE-ProRule" id="PRU00335"/>
    </source>
</evidence>
<dbReference type="InterPro" id="IPR036271">
    <property type="entry name" value="Tet_transcr_reg_TetR-rel_C_sf"/>
</dbReference>
<keyword evidence="8" id="KW-1185">Reference proteome</keyword>
<reference evidence="7 8" key="1">
    <citation type="submission" date="2018-03" db="EMBL/GenBank/DDBJ databases">
        <title>Genomic Encyclopedia of Archaeal and Bacterial Type Strains, Phase II (KMG-II): from individual species to whole genera.</title>
        <authorList>
            <person name="Goeker M."/>
        </authorList>
    </citation>
    <scope>NUCLEOTIDE SEQUENCE [LARGE SCALE GENOMIC DNA]</scope>
    <source>
        <strain evidence="7 8">DSM 44720</strain>
    </source>
</reference>
<protein>
    <submittedName>
        <fullName evidence="7">TetR family transcriptional regulator</fullName>
    </submittedName>
</protein>
<evidence type="ECO:0000313" key="7">
    <source>
        <dbReference type="EMBL" id="PRY41396.1"/>
    </source>
</evidence>
<dbReference type="EMBL" id="PVTF01000005">
    <property type="protein sequence ID" value="PRY41396.1"/>
    <property type="molecule type" value="Genomic_DNA"/>
</dbReference>
<dbReference type="SUPFAM" id="SSF48498">
    <property type="entry name" value="Tetracyclin repressor-like, C-terminal domain"/>
    <property type="match status" value="1"/>
</dbReference>
<evidence type="ECO:0000256" key="2">
    <source>
        <dbReference type="ARBA" id="ARBA00023125"/>
    </source>
</evidence>
<dbReference type="PANTHER" id="PTHR30055:SF234">
    <property type="entry name" value="HTH-TYPE TRANSCRIPTIONAL REGULATOR BETI"/>
    <property type="match status" value="1"/>
</dbReference>
<dbReference type="Pfam" id="PF00440">
    <property type="entry name" value="TetR_N"/>
    <property type="match status" value="1"/>
</dbReference>
<dbReference type="SUPFAM" id="SSF46689">
    <property type="entry name" value="Homeodomain-like"/>
    <property type="match status" value="1"/>
</dbReference>